<gene>
    <name evidence="11" type="ORF">UCRPC4_g06037</name>
</gene>
<keyword evidence="7 8" id="KW-0472">Membrane</keyword>
<comment type="subcellular location">
    <subcellularLocation>
        <location evidence="8">Endoplasmic reticulum membrane</location>
        <topology evidence="8">Single-pass type I membrane protein</topology>
    </subcellularLocation>
    <subcellularLocation>
        <location evidence="1">Membrane</location>
        <topology evidence="1">Single-pass type I membrane protein</topology>
    </subcellularLocation>
</comment>
<evidence type="ECO:0000256" key="1">
    <source>
        <dbReference type="ARBA" id="ARBA00004479"/>
    </source>
</evidence>
<name>A0A0G2E0X1_PHACM</name>
<dbReference type="PANTHER" id="PTHR10830:SF0">
    <property type="entry name" value="DOLICHYL-DIPHOSPHOOLIGOSACCHARIDE--PROTEIN GLYCOSYLTRANSFERASE 48 KDA SUBUNIT"/>
    <property type="match status" value="1"/>
</dbReference>
<keyword evidence="4 8" id="KW-0812">Transmembrane</keyword>
<evidence type="ECO:0000256" key="8">
    <source>
        <dbReference type="RuleBase" id="RU361142"/>
    </source>
</evidence>
<evidence type="ECO:0000256" key="3">
    <source>
        <dbReference type="ARBA" id="ARBA00008743"/>
    </source>
</evidence>
<comment type="caution">
    <text evidence="11">The sequence shown here is derived from an EMBL/GenBank/DDBJ whole genome shotgun (WGS) entry which is preliminary data.</text>
</comment>
<comment type="function">
    <text evidence="8">Subunit of the oligosaccharyl transferase (OST) complex that catalyzes the initial transfer of a defined glycan (Glc(3)Man(9)GlcNAc(2) in eukaryotes) from the lipid carrier dolichol-pyrophosphate to an asparagine residue within an Asn-X-Ser/Thr consensus motif in nascent polypeptide chains, the first step in protein N-glycosylation. N-glycosylation occurs cotranslationally and the complex associates with the Sec61 complex at the channel-forming translocon complex that mediates protein translocation across the endoplasmic reticulum (ER).</text>
</comment>
<reference evidence="11 12" key="1">
    <citation type="submission" date="2015-05" db="EMBL/GenBank/DDBJ databases">
        <title>Distinctive expansion of gene families associated with plant cell wall degradation and secondary metabolism in the genomes of grapevine trunk pathogens.</title>
        <authorList>
            <person name="Lawrence D.P."/>
            <person name="Travadon R."/>
            <person name="Rolshausen P.E."/>
            <person name="Baumgartner K."/>
        </authorList>
    </citation>
    <scope>NUCLEOTIDE SEQUENCE [LARGE SCALE GENOMIC DNA]</scope>
    <source>
        <strain evidence="11">UCRPC4</strain>
    </source>
</reference>
<accession>A0A0G2E0X1</accession>
<feature type="domain" description="OST48 middle" evidence="10">
    <location>
        <begin position="312"/>
        <end position="450"/>
    </location>
</feature>
<dbReference type="InterPro" id="IPR055457">
    <property type="entry name" value="OST48_N"/>
</dbReference>
<keyword evidence="12" id="KW-1185">Reference proteome</keyword>
<dbReference type="Pfam" id="PF23358">
    <property type="entry name" value="OST48_MD"/>
    <property type="match status" value="1"/>
</dbReference>
<dbReference type="UniPathway" id="UPA00378"/>
<evidence type="ECO:0000256" key="5">
    <source>
        <dbReference type="ARBA" id="ARBA00022824"/>
    </source>
</evidence>
<feature type="signal peptide" evidence="8">
    <location>
        <begin position="1"/>
        <end position="18"/>
    </location>
</feature>
<reference evidence="11 12" key="2">
    <citation type="submission" date="2015-05" db="EMBL/GenBank/DDBJ databases">
        <authorList>
            <person name="Morales-Cruz A."/>
            <person name="Amrine K.C."/>
            <person name="Cantu D."/>
        </authorList>
    </citation>
    <scope>NUCLEOTIDE SEQUENCE [LARGE SCALE GENOMIC DNA]</scope>
    <source>
        <strain evidence="11">UCRPC4</strain>
    </source>
</reference>
<evidence type="ECO:0000256" key="2">
    <source>
        <dbReference type="ARBA" id="ARBA00004922"/>
    </source>
</evidence>
<protein>
    <recommendedName>
        <fullName evidence="8">Dolichyl-diphosphooligosaccharide--protein glycosyltransferase subunit WBP1</fullName>
        <shortName evidence="8">Oligosaccharyl transferase subunit WBP1</shortName>
    </recommendedName>
</protein>
<dbReference type="AlphaFoldDB" id="A0A0G2E0X1"/>
<evidence type="ECO:0000256" key="7">
    <source>
        <dbReference type="ARBA" id="ARBA00023136"/>
    </source>
</evidence>
<feature type="chain" id="PRO_5005117670" description="Dolichyl-diphosphooligosaccharide--protein glycosyltransferase subunit WBP1" evidence="8">
    <location>
        <begin position="19"/>
        <end position="460"/>
    </location>
</feature>
<evidence type="ECO:0000256" key="4">
    <source>
        <dbReference type="ARBA" id="ARBA00022692"/>
    </source>
</evidence>
<evidence type="ECO:0000256" key="6">
    <source>
        <dbReference type="ARBA" id="ARBA00022989"/>
    </source>
</evidence>
<evidence type="ECO:0000313" key="11">
    <source>
        <dbReference type="EMBL" id="KKY16026.1"/>
    </source>
</evidence>
<dbReference type="EMBL" id="LCWF01000169">
    <property type="protein sequence ID" value="KKY16026.1"/>
    <property type="molecule type" value="Genomic_DNA"/>
</dbReference>
<dbReference type="InterPro" id="IPR005013">
    <property type="entry name" value="DDOST_48_kDa_subunit"/>
</dbReference>
<comment type="pathway">
    <text evidence="2 8">Protein modification; protein glycosylation.</text>
</comment>
<keyword evidence="11" id="KW-0808">Transferase</keyword>
<keyword evidence="5 8" id="KW-0256">Endoplasmic reticulum</keyword>
<dbReference type="Pfam" id="PF03345">
    <property type="entry name" value="OST48_N"/>
    <property type="match status" value="1"/>
</dbReference>
<evidence type="ECO:0000259" key="9">
    <source>
        <dbReference type="Pfam" id="PF03345"/>
    </source>
</evidence>
<dbReference type="GO" id="GO:0008250">
    <property type="term" value="C:oligosaccharyltransferase complex"/>
    <property type="evidence" value="ECO:0007669"/>
    <property type="project" value="TreeGrafter"/>
</dbReference>
<comment type="similarity">
    <text evidence="3 8">Belongs to the DDOST 48 kDa subunit family.</text>
</comment>
<dbReference type="InterPro" id="IPR055459">
    <property type="entry name" value="OST48_MD"/>
</dbReference>
<organism evidence="11 12">
    <name type="scientific">Phaeomoniella chlamydospora</name>
    <name type="common">Phaeoacremonium chlamydosporum</name>
    <dbReference type="NCBI Taxonomy" id="158046"/>
    <lineage>
        <taxon>Eukaryota</taxon>
        <taxon>Fungi</taxon>
        <taxon>Dikarya</taxon>
        <taxon>Ascomycota</taxon>
        <taxon>Pezizomycotina</taxon>
        <taxon>Eurotiomycetes</taxon>
        <taxon>Chaetothyriomycetidae</taxon>
        <taxon>Phaeomoniellales</taxon>
        <taxon>Phaeomoniellaceae</taxon>
        <taxon>Phaeomoniella</taxon>
    </lineage>
</organism>
<dbReference type="GO" id="GO:0016740">
    <property type="term" value="F:transferase activity"/>
    <property type="evidence" value="ECO:0007669"/>
    <property type="project" value="UniProtKB-KW"/>
</dbReference>
<dbReference type="PANTHER" id="PTHR10830">
    <property type="entry name" value="DOLICHYL-DIPHOSPHOOLIGOSACCHARIDE--PROTEIN GLYCOSYLTRANSFERASE 48 KDA SUBUNIT"/>
    <property type="match status" value="1"/>
</dbReference>
<sequence length="460" mass="50976">MRWLISLLLLGLLGLVQAISSSGSRLLVVLEESEKPSFSQFWTDLEGRGYDLAFESPKSEKIALFTHGELAYDHLLLTPPKTKGFGPSLTPKIILDFVNAGGNVVLALSASSSTPSAITSLLLELDIHTAPDRNSVVVDHFNYDATSASDNHDVLLVSRPNALRPDVKNFFGGSGVLALPHTVGQTLGNTSPLLAPILTAPETAYTYNPKEDAESGEDLFATGKQLSLVSAMQARNSARFTVLGSFEMLQDRWFDASVKGPAGNRIKTVNREFAQQLTGWTFKETGVLKVGSINHYLTSDAVQNTSAVDLLNPDIYRIKNDVTFEISLSEYSHTHWVPFTVPSDDDLQLEFTMLSPFHRLPLHPISQTANSTLYSTSFTLPDQHGIFTFRVNYKRPFLSNVDEKRTVTVRHYAHNEWPRSWKISGGWVWIAGLWSVIGGFIAFVGLWLYCESPKREGEKK</sequence>
<comment type="subunit">
    <text evidence="8">Component of the oligosaccharyltransferase (OST) complex.</text>
</comment>
<dbReference type="OrthoDB" id="29105at2759"/>
<dbReference type="GO" id="GO:0018279">
    <property type="term" value="P:protein N-linked glycosylation via asparagine"/>
    <property type="evidence" value="ECO:0007669"/>
    <property type="project" value="UniProtKB-UniRule"/>
</dbReference>
<feature type="transmembrane region" description="Helical" evidence="8">
    <location>
        <begin position="427"/>
        <end position="450"/>
    </location>
</feature>
<feature type="domain" description="OST48 N-terminal" evidence="9">
    <location>
        <begin position="25"/>
        <end position="281"/>
    </location>
</feature>
<keyword evidence="8" id="KW-0732">Signal</keyword>
<dbReference type="Proteomes" id="UP000053317">
    <property type="component" value="Unassembled WGS sequence"/>
</dbReference>
<keyword evidence="6 8" id="KW-1133">Transmembrane helix</keyword>
<proteinExistence type="inferred from homology"/>
<evidence type="ECO:0000313" key="12">
    <source>
        <dbReference type="Proteomes" id="UP000053317"/>
    </source>
</evidence>
<evidence type="ECO:0000259" key="10">
    <source>
        <dbReference type="Pfam" id="PF23358"/>
    </source>
</evidence>